<dbReference type="InterPro" id="IPR004181">
    <property type="entry name" value="Znf_MIZ"/>
</dbReference>
<sequence length="443" mass="51095">METFPIKIFESFLQDFQIEDLRNFCKSLNLFGSGSRFEVIARLYNYYSTKSKSQDPSELIHQLCKSQNCQVPRLNCICNQKFSRLQLIQCSLCRSFQHKQCIKNPNIIPYECFICQLHQMNPLEEIKEFLVPPFLCENGMQRSPHFTKNFDYSEEFRKKIQLGNGNFQIQVRCIKLEGDPYTQQWPLAGCLIINDKLAMLFQPPNINAKKRKDQPLNITTILRSDSPNNICLLQDEKIGKFICGVALIQEKSNESLIEEIKSQPGVSVDEGKVFINTILAQGDSDVVSDSIKFSIKCPITMTLVEIPVRGIRCTHIPCFNLGPYINLQRYSKVNRWKCPICKKPVNKMTIDRFVEQMIIAARTIENASQIELFSNGTFRIILDEINNSDSEQSDEEIKKRRKLKEEEEKVPDESIKMDKEIPLSSRPNKKDGKASPEIIEISD</sequence>
<feature type="domain" description="SAP" evidence="8">
    <location>
        <begin position="13"/>
        <end position="47"/>
    </location>
</feature>
<dbReference type="InterPro" id="IPR013083">
    <property type="entry name" value="Znf_RING/FYVE/PHD"/>
</dbReference>
<evidence type="ECO:0000313" key="10">
    <source>
        <dbReference type="EMBL" id="CAG9322907.1"/>
    </source>
</evidence>
<name>A0AAU9JCR3_9CILI</name>
<evidence type="ECO:0000256" key="5">
    <source>
        <dbReference type="ARBA" id="ARBA00022833"/>
    </source>
</evidence>
<dbReference type="Gene3D" id="3.30.40.10">
    <property type="entry name" value="Zinc/RING finger domain, C3HC4 (zinc finger)"/>
    <property type="match status" value="1"/>
</dbReference>
<evidence type="ECO:0000256" key="1">
    <source>
        <dbReference type="ARBA" id="ARBA00004718"/>
    </source>
</evidence>
<dbReference type="InterPro" id="IPR011011">
    <property type="entry name" value="Znf_FYVE_PHD"/>
</dbReference>
<keyword evidence="11" id="KW-1185">Reference proteome</keyword>
<evidence type="ECO:0000256" key="6">
    <source>
        <dbReference type="PROSITE-ProRule" id="PRU00452"/>
    </source>
</evidence>
<evidence type="ECO:0000259" key="8">
    <source>
        <dbReference type="PROSITE" id="PS50800"/>
    </source>
</evidence>
<comment type="pathway">
    <text evidence="1">Protein modification; protein sumoylation.</text>
</comment>
<comment type="similarity">
    <text evidence="2">Belongs to the PIAS family.</text>
</comment>
<protein>
    <recommendedName>
        <fullName evidence="12">SP-RING-type domain-containing protein</fullName>
    </recommendedName>
</protein>
<gene>
    <name evidence="10" type="ORF">BSTOLATCC_MIC32813</name>
</gene>
<dbReference type="PROSITE" id="PS50800">
    <property type="entry name" value="SAP"/>
    <property type="match status" value="1"/>
</dbReference>
<evidence type="ECO:0000256" key="4">
    <source>
        <dbReference type="ARBA" id="ARBA00022771"/>
    </source>
</evidence>
<dbReference type="SUPFAM" id="SSF57903">
    <property type="entry name" value="FYVE/PHD zinc finger"/>
    <property type="match status" value="1"/>
</dbReference>
<dbReference type="EMBL" id="CAJZBQ010000033">
    <property type="protein sequence ID" value="CAG9322907.1"/>
    <property type="molecule type" value="Genomic_DNA"/>
</dbReference>
<dbReference type="PANTHER" id="PTHR10782">
    <property type="entry name" value="ZINC FINGER MIZ DOMAIN-CONTAINING PROTEIN"/>
    <property type="match status" value="1"/>
</dbReference>
<dbReference type="Proteomes" id="UP001162131">
    <property type="component" value="Unassembled WGS sequence"/>
</dbReference>
<accession>A0AAU9JCR3</accession>
<evidence type="ECO:0000313" key="11">
    <source>
        <dbReference type="Proteomes" id="UP001162131"/>
    </source>
</evidence>
<dbReference type="GO" id="GO:0016925">
    <property type="term" value="P:protein sumoylation"/>
    <property type="evidence" value="ECO:0007669"/>
    <property type="project" value="TreeGrafter"/>
</dbReference>
<evidence type="ECO:0000256" key="7">
    <source>
        <dbReference type="SAM" id="MobiDB-lite"/>
    </source>
</evidence>
<keyword evidence="4 6" id="KW-0863">Zinc-finger</keyword>
<dbReference type="GO" id="GO:0000785">
    <property type="term" value="C:chromatin"/>
    <property type="evidence" value="ECO:0007669"/>
    <property type="project" value="TreeGrafter"/>
</dbReference>
<feature type="region of interest" description="Disordered" evidence="7">
    <location>
        <begin position="390"/>
        <end position="443"/>
    </location>
</feature>
<proteinExistence type="inferred from homology"/>
<evidence type="ECO:0000256" key="2">
    <source>
        <dbReference type="ARBA" id="ARBA00005383"/>
    </source>
</evidence>
<evidence type="ECO:0008006" key="12">
    <source>
        <dbReference type="Google" id="ProtNLM"/>
    </source>
</evidence>
<dbReference type="GO" id="GO:0061665">
    <property type="term" value="F:SUMO ligase activity"/>
    <property type="evidence" value="ECO:0007669"/>
    <property type="project" value="TreeGrafter"/>
</dbReference>
<dbReference type="AlphaFoldDB" id="A0AAU9JCR3"/>
<evidence type="ECO:0000256" key="3">
    <source>
        <dbReference type="ARBA" id="ARBA00022723"/>
    </source>
</evidence>
<keyword evidence="5" id="KW-0862">Zinc</keyword>
<dbReference type="InterPro" id="IPR003034">
    <property type="entry name" value="SAP_dom"/>
</dbReference>
<feature type="domain" description="SP-RING-type" evidence="9">
    <location>
        <begin position="282"/>
        <end position="369"/>
    </location>
</feature>
<dbReference type="Pfam" id="PF02891">
    <property type="entry name" value="zf-MIZ"/>
    <property type="match status" value="1"/>
</dbReference>
<evidence type="ECO:0000259" key="9">
    <source>
        <dbReference type="PROSITE" id="PS51044"/>
    </source>
</evidence>
<feature type="compositionally biased region" description="Basic and acidic residues" evidence="7">
    <location>
        <begin position="395"/>
        <end position="421"/>
    </location>
</feature>
<dbReference type="GO" id="GO:0008270">
    <property type="term" value="F:zinc ion binding"/>
    <property type="evidence" value="ECO:0007669"/>
    <property type="project" value="UniProtKB-KW"/>
</dbReference>
<reference evidence="10" key="1">
    <citation type="submission" date="2021-09" db="EMBL/GenBank/DDBJ databases">
        <authorList>
            <consortium name="AG Swart"/>
            <person name="Singh M."/>
            <person name="Singh A."/>
            <person name="Seah K."/>
            <person name="Emmerich C."/>
        </authorList>
    </citation>
    <scope>NUCLEOTIDE SEQUENCE</scope>
    <source>
        <strain evidence="10">ATCC30299</strain>
    </source>
</reference>
<dbReference type="PANTHER" id="PTHR10782:SF4">
    <property type="entry name" value="TONALLI, ISOFORM E"/>
    <property type="match status" value="1"/>
</dbReference>
<dbReference type="InterPro" id="IPR038654">
    <property type="entry name" value="PINIT_sf"/>
</dbReference>
<comment type="caution">
    <text evidence="10">The sequence shown here is derived from an EMBL/GenBank/DDBJ whole genome shotgun (WGS) entry which is preliminary data.</text>
</comment>
<dbReference type="PROSITE" id="PS51044">
    <property type="entry name" value="ZF_SP_RING"/>
    <property type="match status" value="1"/>
</dbReference>
<organism evidence="10 11">
    <name type="scientific">Blepharisma stoltei</name>
    <dbReference type="NCBI Taxonomy" id="1481888"/>
    <lineage>
        <taxon>Eukaryota</taxon>
        <taxon>Sar</taxon>
        <taxon>Alveolata</taxon>
        <taxon>Ciliophora</taxon>
        <taxon>Postciliodesmatophora</taxon>
        <taxon>Heterotrichea</taxon>
        <taxon>Heterotrichida</taxon>
        <taxon>Blepharismidae</taxon>
        <taxon>Blepharisma</taxon>
    </lineage>
</organism>
<keyword evidence="3" id="KW-0479">Metal-binding</keyword>
<dbReference type="PROSITE" id="PS01359">
    <property type="entry name" value="ZF_PHD_1"/>
    <property type="match status" value="1"/>
</dbReference>
<dbReference type="Gene3D" id="2.60.120.780">
    <property type="entry name" value="PINIT domain"/>
    <property type="match status" value="1"/>
</dbReference>
<dbReference type="InterPro" id="IPR019786">
    <property type="entry name" value="Zinc_finger_PHD-type_CS"/>
</dbReference>